<proteinExistence type="predicted"/>
<dbReference type="Proteomes" id="UP000250358">
    <property type="component" value="Unassembled WGS sequence"/>
</dbReference>
<feature type="domain" description="Uncharacterized protein YfbK C-terminal" evidence="2">
    <location>
        <begin position="1"/>
        <end position="126"/>
    </location>
</feature>
<evidence type="ECO:0000313" key="4">
    <source>
        <dbReference type="Proteomes" id="UP000250358"/>
    </source>
</evidence>
<gene>
    <name evidence="3" type="ORF">NCTC11165_02023</name>
</gene>
<dbReference type="AlphaFoldDB" id="A0A2X1CB20"/>
<dbReference type="Pfam" id="PF12034">
    <property type="entry name" value="YfbK_C"/>
    <property type="match status" value="1"/>
</dbReference>
<protein>
    <submittedName>
        <fullName evidence="3">Domain of uncharacterized function (DUF3520)</fullName>
    </submittedName>
</protein>
<accession>A0A2X1CB20</accession>
<name>A0A2X1CB20_BREDI</name>
<evidence type="ECO:0000256" key="1">
    <source>
        <dbReference type="SAM" id="MobiDB-lite"/>
    </source>
</evidence>
<evidence type="ECO:0000259" key="2">
    <source>
        <dbReference type="Pfam" id="PF12034"/>
    </source>
</evidence>
<feature type="region of interest" description="Disordered" evidence="1">
    <location>
        <begin position="1"/>
        <end position="35"/>
    </location>
</feature>
<reference evidence="3 4" key="1">
    <citation type="submission" date="2018-06" db="EMBL/GenBank/DDBJ databases">
        <authorList>
            <consortium name="Pathogen Informatics"/>
            <person name="Doyle S."/>
        </authorList>
    </citation>
    <scope>NUCLEOTIDE SEQUENCE [LARGE SCALE GENOMIC DNA]</scope>
    <source>
        <strain evidence="3 4">NCTC11165</strain>
    </source>
</reference>
<dbReference type="InterPro" id="IPR021908">
    <property type="entry name" value="YfbK_C"/>
</dbReference>
<organism evidence="3 4">
    <name type="scientific">Brevundimonas diminuta</name>
    <name type="common">Pseudomonas diminuta</name>
    <dbReference type="NCBI Taxonomy" id="293"/>
    <lineage>
        <taxon>Bacteria</taxon>
        <taxon>Pseudomonadati</taxon>
        <taxon>Pseudomonadota</taxon>
        <taxon>Alphaproteobacteria</taxon>
        <taxon>Caulobacterales</taxon>
        <taxon>Caulobacteraceae</taxon>
        <taxon>Brevundimonas</taxon>
    </lineage>
</organism>
<dbReference type="EMBL" id="UAQM01000019">
    <property type="protein sequence ID" value="SPU45705.1"/>
    <property type="molecule type" value="Genomic_DNA"/>
</dbReference>
<sequence length="132" mass="14719">MYEITPVGGPTQIPERRYADNRIATGGGDPNGELGFIQVRYKQPGQQRSELIQQPLTDRSRADAPPEATRWALAVAAFGQKLRGDPWMAPDYGWDRVLDLAQGARGDDPYGERAEFVQLVRAAQSLPERREP</sequence>
<evidence type="ECO:0000313" key="3">
    <source>
        <dbReference type="EMBL" id="SPU45705.1"/>
    </source>
</evidence>